<reference evidence="2 3" key="1">
    <citation type="submission" date="2017-04" db="EMBL/GenBank/DDBJ databases">
        <title>Novel microbial lineages endemic to geothermal iron-oxide mats fill important gaps in the evolutionary history of Archaea.</title>
        <authorList>
            <person name="Jay Z.J."/>
            <person name="Beam J.P."/>
            <person name="Dlakic M."/>
            <person name="Rusch D.B."/>
            <person name="Kozubal M.A."/>
            <person name="Inskeep W.P."/>
        </authorList>
    </citation>
    <scope>NUCLEOTIDE SEQUENCE [LARGE SCALE GENOMIC DNA]</scope>
    <source>
        <strain evidence="2">OSP_D</strain>
    </source>
</reference>
<evidence type="ECO:0000313" key="3">
    <source>
        <dbReference type="Proteomes" id="UP000240322"/>
    </source>
</evidence>
<protein>
    <recommendedName>
        <fullName evidence="1">Rhodanese domain-containing protein</fullName>
    </recommendedName>
</protein>
<dbReference type="SUPFAM" id="SSF52821">
    <property type="entry name" value="Rhodanese/Cell cycle control phosphatase"/>
    <property type="match status" value="1"/>
</dbReference>
<evidence type="ECO:0000313" key="2">
    <source>
        <dbReference type="EMBL" id="PSN89766.1"/>
    </source>
</evidence>
<accession>A0A2R6ATR1</accession>
<feature type="domain" description="Rhodanese" evidence="1">
    <location>
        <begin position="434"/>
        <end position="486"/>
    </location>
</feature>
<dbReference type="InterPro" id="IPR001763">
    <property type="entry name" value="Rhodanese-like_dom"/>
</dbReference>
<proteinExistence type="predicted"/>
<name>A0A2R6ATR1_9ARCH</name>
<dbReference type="InterPro" id="IPR050214">
    <property type="entry name" value="Cys_Synth/Cystath_Beta-Synth"/>
</dbReference>
<dbReference type="EMBL" id="NEXE01000089">
    <property type="protein sequence ID" value="PSN89766.1"/>
    <property type="molecule type" value="Genomic_DNA"/>
</dbReference>
<dbReference type="Gene3D" id="3.40.250.10">
    <property type="entry name" value="Rhodanese-like domain"/>
    <property type="match status" value="1"/>
</dbReference>
<dbReference type="InterPro" id="IPR036873">
    <property type="entry name" value="Rhodanese-like_dom_sf"/>
</dbReference>
<dbReference type="AlphaFoldDB" id="A0A2R6ATR1"/>
<dbReference type="Proteomes" id="UP000240322">
    <property type="component" value="Unassembled WGS sequence"/>
</dbReference>
<dbReference type="InterPro" id="IPR036052">
    <property type="entry name" value="TrpB-like_PALP_sf"/>
</dbReference>
<dbReference type="SUPFAM" id="SSF53686">
    <property type="entry name" value="Tryptophan synthase beta subunit-like PLP-dependent enzymes"/>
    <property type="match status" value="1"/>
</dbReference>
<evidence type="ECO:0000259" key="1">
    <source>
        <dbReference type="PROSITE" id="PS50206"/>
    </source>
</evidence>
<dbReference type="PANTHER" id="PTHR10314">
    <property type="entry name" value="CYSTATHIONINE BETA-SYNTHASE"/>
    <property type="match status" value="1"/>
</dbReference>
<dbReference type="Gene3D" id="3.40.50.1100">
    <property type="match status" value="3"/>
</dbReference>
<dbReference type="PROSITE" id="PS50206">
    <property type="entry name" value="RHODANESE_3"/>
    <property type="match status" value="1"/>
</dbReference>
<comment type="caution">
    <text evidence="2">The sequence shown here is derived from an EMBL/GenBank/DDBJ whole genome shotgun (WGS) entry which is preliminary data.</text>
</comment>
<sequence>MVVREVSDILQRAVSVDYSSRDVSVHVVHFSGLPYYGSAKSLTAYGMVSEALKRGVLKPGSVVVEPTSGNTGLALAEILRSLGASFIMVVSRKISGAFEAELSRRFAAKTIEISDPSNTEAVLEFIRHHRDEPFTLVVKLPTNYCPTDEPTGAIAYAKKLVDDGGDGLMMLDQYTNNANPEIHREFTAPSILRAVEQRLKGGRRLYVFLSGGTFGTALGLAQFIVEHNLNAKLVVALPRGEDVFGVVDLDNAKRRKFFKELQALAQRSGKPELFEVVEVDSPMEKISRVWDINQKLKTLDNHVDLSGGYSSILVLWCALNYITERGLRSAECVLLFHDSSKMYPTPRPSPITQLKDESIIVDKLEVDRMISEEKARIVYVDPIPAPMPEDAKDKLRSQLEKAFSTRGDALDIKNIQDVLNLDGSLSLEEIRLKPEFVDHLLQSSAKRPIVFVCPHGGTSRLLASKLRGMGVDWVYSLKGGLQTIVQE</sequence>
<dbReference type="InterPro" id="IPR001926">
    <property type="entry name" value="TrpB-like_PALP"/>
</dbReference>
<dbReference type="Pfam" id="PF00291">
    <property type="entry name" value="PALP"/>
    <property type="match status" value="1"/>
</dbReference>
<dbReference type="Pfam" id="PF00581">
    <property type="entry name" value="Rhodanese"/>
    <property type="match status" value="1"/>
</dbReference>
<organism evidence="2 3">
    <name type="scientific">Candidatus Marsarchaeota G2 archaeon OSP_D</name>
    <dbReference type="NCBI Taxonomy" id="1978157"/>
    <lineage>
        <taxon>Archaea</taxon>
        <taxon>Candidatus Marsarchaeota</taxon>
        <taxon>Candidatus Marsarchaeota group 2</taxon>
    </lineage>
</organism>
<gene>
    <name evidence="2" type="ORF">B9Q03_08230</name>
</gene>